<feature type="compositionally biased region" description="Basic and acidic residues" evidence="5">
    <location>
        <begin position="83"/>
        <end position="102"/>
    </location>
</feature>
<evidence type="ECO:0000313" key="7">
    <source>
        <dbReference type="EMBL" id="KAF2273556.1"/>
    </source>
</evidence>
<dbReference type="GeneID" id="54546453"/>
<feature type="compositionally biased region" description="Polar residues" evidence="5">
    <location>
        <begin position="117"/>
        <end position="135"/>
    </location>
</feature>
<feature type="region of interest" description="Disordered" evidence="5">
    <location>
        <begin position="78"/>
        <end position="155"/>
    </location>
</feature>
<dbReference type="OrthoDB" id="342281at2759"/>
<feature type="domain" description="SUN" evidence="6">
    <location>
        <begin position="536"/>
        <end position="713"/>
    </location>
</feature>
<evidence type="ECO:0000256" key="1">
    <source>
        <dbReference type="ARBA" id="ARBA00004370"/>
    </source>
</evidence>
<evidence type="ECO:0000256" key="5">
    <source>
        <dbReference type="SAM" id="MobiDB-lite"/>
    </source>
</evidence>
<dbReference type="PROSITE" id="PS51469">
    <property type="entry name" value="SUN"/>
    <property type="match status" value="1"/>
</dbReference>
<sequence length="714" mass="77894">MNSTQPGPSQTGPTPRRSARLGSASVQSVATTTATPSRAGNRRKGTLPKAKARESHAYGSSSRVGAAEQLSVPVTGFAQAFDAQRDTAVTRDEADRPDHDNNNEVPEELAAHGPPSHLQSQTPALLNGKVTNRSQVVEEEEEEPETPSALDTSKSYGMEHEAGMLFGRPTPVNGLRASSSYGITPIARNTAGLAAQRRPLPPLFSTASQRAQPLSQGGIASRPQAAQGAHRFGQQGAASAGTTAAPADRSHARARADDQIKTTMRDSIPSVRSFLVHTAKGFFAVAGAVLFCYLMYSSYNHGMLGAVASRTAYTWNGLVSRIQPPVVQAPPVSTIIPGRDRNGRKPGDPLYDYFWDRVARLEDKTAVMEKQSTGFEATLEEFKRQLPTAVLATRGPDGTLSIPDDFWRAIASKMQAEGLSDSSTVSEWNAFLEHNRAKILRFMDDEIKKSPLKNSFRIVWQDELMNMMRAEYAKLSSLIDTKVSEAVKVMSKTIAKDASRNIVLDELRIESLALANLLANTELNLRKVNYFSPGLGARVDPYQTSSTYSPPATWKSWAYNKALFKSTRRLPPMAALQNWEEPGDCWCAAPSTSTPGQAQLSVILGHPMIPSQVTIEHLPKQASLDSSTAPRDIELWVQSDERGAGVRECSEGPEGWVCLGKFAYNVHGENHVQTFGLDGLLTKPVQRAMVRVERSWGKEYTCLYRVRLHGEPAP</sequence>
<name>A0A6A6JD55_WESOR</name>
<dbReference type="AlphaFoldDB" id="A0A6A6JD55"/>
<feature type="compositionally biased region" description="Low complexity" evidence="5">
    <location>
        <begin position="1"/>
        <end position="16"/>
    </location>
</feature>
<reference evidence="7" key="1">
    <citation type="journal article" date="2020" name="Stud. Mycol.">
        <title>101 Dothideomycetes genomes: a test case for predicting lifestyles and emergence of pathogens.</title>
        <authorList>
            <person name="Haridas S."/>
            <person name="Albert R."/>
            <person name="Binder M."/>
            <person name="Bloem J."/>
            <person name="Labutti K."/>
            <person name="Salamov A."/>
            <person name="Andreopoulos B."/>
            <person name="Baker S."/>
            <person name="Barry K."/>
            <person name="Bills G."/>
            <person name="Bluhm B."/>
            <person name="Cannon C."/>
            <person name="Castanera R."/>
            <person name="Culley D."/>
            <person name="Daum C."/>
            <person name="Ezra D."/>
            <person name="Gonzalez J."/>
            <person name="Henrissat B."/>
            <person name="Kuo A."/>
            <person name="Liang C."/>
            <person name="Lipzen A."/>
            <person name="Lutzoni F."/>
            <person name="Magnuson J."/>
            <person name="Mondo S."/>
            <person name="Nolan M."/>
            <person name="Ohm R."/>
            <person name="Pangilinan J."/>
            <person name="Park H.-J."/>
            <person name="Ramirez L."/>
            <person name="Alfaro M."/>
            <person name="Sun H."/>
            <person name="Tritt A."/>
            <person name="Yoshinaga Y."/>
            <person name="Zwiers L.-H."/>
            <person name="Turgeon B."/>
            <person name="Goodwin S."/>
            <person name="Spatafora J."/>
            <person name="Crous P."/>
            <person name="Grigoriev I."/>
        </authorList>
    </citation>
    <scope>NUCLEOTIDE SEQUENCE</scope>
    <source>
        <strain evidence="7">CBS 379.55</strain>
    </source>
</reference>
<keyword evidence="3" id="KW-1133">Transmembrane helix</keyword>
<feature type="region of interest" description="Disordered" evidence="5">
    <location>
        <begin position="207"/>
        <end position="259"/>
    </location>
</feature>
<keyword evidence="4" id="KW-0472">Membrane</keyword>
<organism evidence="7 8">
    <name type="scientific">Westerdykella ornata</name>
    <dbReference type="NCBI Taxonomy" id="318751"/>
    <lineage>
        <taxon>Eukaryota</taxon>
        <taxon>Fungi</taxon>
        <taxon>Dikarya</taxon>
        <taxon>Ascomycota</taxon>
        <taxon>Pezizomycotina</taxon>
        <taxon>Dothideomycetes</taxon>
        <taxon>Pleosporomycetidae</taxon>
        <taxon>Pleosporales</taxon>
        <taxon>Sporormiaceae</taxon>
        <taxon>Westerdykella</taxon>
    </lineage>
</organism>
<dbReference type="EMBL" id="ML986509">
    <property type="protein sequence ID" value="KAF2273556.1"/>
    <property type="molecule type" value="Genomic_DNA"/>
</dbReference>
<dbReference type="GO" id="GO:0034993">
    <property type="term" value="C:meiotic nuclear membrane microtubule tethering complex"/>
    <property type="evidence" value="ECO:0007669"/>
    <property type="project" value="TreeGrafter"/>
</dbReference>
<evidence type="ECO:0000256" key="3">
    <source>
        <dbReference type="ARBA" id="ARBA00022989"/>
    </source>
</evidence>
<dbReference type="Pfam" id="PF07738">
    <property type="entry name" value="Sad1_UNC"/>
    <property type="match status" value="1"/>
</dbReference>
<comment type="subcellular location">
    <subcellularLocation>
        <location evidence="1">Membrane</location>
    </subcellularLocation>
</comment>
<feature type="compositionally biased region" description="Low complexity" evidence="5">
    <location>
        <begin position="23"/>
        <end position="37"/>
    </location>
</feature>
<accession>A0A6A6JD55</accession>
<gene>
    <name evidence="7" type="ORF">EI97DRAFT_153822</name>
</gene>
<protein>
    <recommendedName>
        <fullName evidence="6">SUN domain-containing protein</fullName>
    </recommendedName>
</protein>
<dbReference type="RefSeq" id="XP_033651095.1">
    <property type="nucleotide sequence ID" value="XM_033793278.1"/>
</dbReference>
<proteinExistence type="predicted"/>
<dbReference type="InterPro" id="IPR045119">
    <property type="entry name" value="SUN1-5"/>
</dbReference>
<feature type="compositionally biased region" description="Basic and acidic residues" evidence="5">
    <location>
        <begin position="248"/>
        <end position="259"/>
    </location>
</feature>
<feature type="region of interest" description="Disordered" evidence="5">
    <location>
        <begin position="1"/>
        <end position="66"/>
    </location>
</feature>
<evidence type="ECO:0000313" key="8">
    <source>
        <dbReference type="Proteomes" id="UP000800097"/>
    </source>
</evidence>
<dbReference type="GO" id="GO:0043495">
    <property type="term" value="F:protein-membrane adaptor activity"/>
    <property type="evidence" value="ECO:0007669"/>
    <property type="project" value="TreeGrafter"/>
</dbReference>
<dbReference type="PANTHER" id="PTHR12911">
    <property type="entry name" value="SAD1/UNC-84-LIKE PROTEIN-RELATED"/>
    <property type="match status" value="1"/>
</dbReference>
<dbReference type="Proteomes" id="UP000800097">
    <property type="component" value="Unassembled WGS sequence"/>
</dbReference>
<feature type="compositionally biased region" description="Low complexity" evidence="5">
    <location>
        <begin position="233"/>
        <end position="247"/>
    </location>
</feature>
<keyword evidence="8" id="KW-1185">Reference proteome</keyword>
<evidence type="ECO:0000256" key="2">
    <source>
        <dbReference type="ARBA" id="ARBA00022692"/>
    </source>
</evidence>
<dbReference type="Gene3D" id="2.60.120.260">
    <property type="entry name" value="Galactose-binding domain-like"/>
    <property type="match status" value="1"/>
</dbReference>
<dbReference type="InterPro" id="IPR012919">
    <property type="entry name" value="SUN_dom"/>
</dbReference>
<evidence type="ECO:0000259" key="6">
    <source>
        <dbReference type="PROSITE" id="PS51469"/>
    </source>
</evidence>
<dbReference type="PANTHER" id="PTHR12911:SF8">
    <property type="entry name" value="KLAROID PROTEIN-RELATED"/>
    <property type="match status" value="1"/>
</dbReference>
<keyword evidence="2" id="KW-0812">Transmembrane</keyword>
<evidence type="ECO:0000256" key="4">
    <source>
        <dbReference type="ARBA" id="ARBA00023136"/>
    </source>
</evidence>